<feature type="transmembrane region" description="Helical" evidence="6">
    <location>
        <begin position="1095"/>
        <end position="1111"/>
    </location>
</feature>
<dbReference type="InterPro" id="IPR005821">
    <property type="entry name" value="Ion_trans_dom"/>
</dbReference>
<gene>
    <name evidence="9" type="ORF">BRAFLDRAFT_124141</name>
</gene>
<sequence>MGKGVKSAVSDCPSMSKGVKSAVSDCPSMGKGVKSAVSDCPSMGKGVKSAISDCCSMGKGVKSAVSDCCSMGKGVKSAVSDCPSMVCMSKGVKSAVSDCPSMSKGVKSAVSDCPSMSKGVKSAISDCPSMSKGVKSAISDCPSMSKGVKSAISDCPSMRKWGITPIERQESGDQSRSRDHSGHARRQDVEMTVVGGDPSAPERRDRGHRSSKRRKKKKKQKENNGEVNPAFSNSDAGDNRNSDDVETIQNYNRTPQTLPPITGAQHTHGGASPRQPSPRRRDAQEDVIVPIDVEPLQGKCDVVDVGGGRNFLGSLHSMLGFGGGEERQAATHLDKAARRPTMDGRMSWRGGWGRADGVEAVVIENNGREPQLISMVRTASVRRVMFAERRLKYKGLGDVVVEELMLKDIEGQLQRTFGRSFLDRLTQGWFGKGNGEPPRHVYTADPENGLYCQWMRIANACSTKNKLSRFVREHKDQGLHESSFGEIEFLGLGGYTQRSPYIRVSLNVRPEALWELMTKHWQLEPPNLLISVTGGAKKFLLKERLKNIFKIGLVKASQSTGAWIITGGMNEGVMKYVGEAIRDGVNSIAGGEQRKMYAIGIATWGTVDNRESLKGEADSGLFPAMYHAEALKHGQNMAPLDLNHTHFILVDDGTTGKFSGADITVRTRLEEYIMEQMTGEGLKDLKIPVVLLVVEGGPGTLKNTKEAVEKKIPAVIIDGSGRAADVIAYGFKRTRKKDNKPLTMEEVGKKLMSTFELEYKPNGDPPQKAYDLLDQLNYILQDPTLVMTGSTDVEASAELVMTGSTDVEASAELVMTGSTDVEASAELVRGLVEQQKLGVWNPCCSRDQLEEDRVDLLRLVGKVICTKLLLILSTFLPFMIFTIKFVDQEEDQVQGEASSPSPAVSPRKTPRFKPQRYVHSRSRCFFSLFVEKRAQRAKRLLSVSWQLGSKGIGPLQAIYNFHAFYVAFLVIFSLFILTDLHPIEEKSIGILEWLTIAWLASLLVEEGRQVRNYRCCGYLRLPGGQAGEKLQVLVLWLIPGYLAGRQIFAEHPRSLRHKLEIWFSDFWNMMDCGLLLMFLLSLVLHVTVAAEGFEVVRVMYCITLGFSFVRLPQLFMVHKDIGPKVIMIQKMLVDLVFFLVILLVFIFAYGVMRHTLIYPNSQTEWSLLLNVSLIPYWQVYGELFVDEVEGTTPSGNWLVYVLQGLYMLLTNVLLLNLLIAMFSFTFQKIQDNSEQVWRFHRYDLIYEFFDRPWGAPPVIILGHVYRFCRWVARRCAGKPLDTSDDFSLAAGKPLDTSDDFNRAFPPDEVSRQQALEKAGAENYLLRNLQLQNEHIDTKFQTTSERLEKVLDDLEDIKESVQAKEELEASYVFPPADVTDSGQRARPSSATASTSGVAVDLQHRMSNLEDQLGSIKDLLEHLQPKQAPGGAAEDRPAVARRPKSLARLAGAAAPRLGSDTPLRLQLKDPAMGHLADGAIA</sequence>
<feature type="region of interest" description="Disordered" evidence="5">
    <location>
        <begin position="1371"/>
        <end position="1396"/>
    </location>
</feature>
<feature type="compositionally biased region" description="Basic and acidic residues" evidence="5">
    <location>
        <begin position="167"/>
        <end position="189"/>
    </location>
</feature>
<evidence type="ECO:0000256" key="1">
    <source>
        <dbReference type="ARBA" id="ARBA00004141"/>
    </source>
</evidence>
<dbReference type="Pfam" id="PF18139">
    <property type="entry name" value="LSDAT_euk"/>
    <property type="match status" value="1"/>
</dbReference>
<evidence type="ECO:0000256" key="6">
    <source>
        <dbReference type="SAM" id="Phobius"/>
    </source>
</evidence>
<dbReference type="GO" id="GO:0098655">
    <property type="term" value="P:monoatomic cation transmembrane transport"/>
    <property type="evidence" value="ECO:0007669"/>
    <property type="project" value="UniProtKB-ARBA"/>
</dbReference>
<evidence type="ECO:0000313" key="9">
    <source>
        <dbReference type="EMBL" id="EEN61090.1"/>
    </source>
</evidence>
<evidence type="ECO:0000259" key="7">
    <source>
        <dbReference type="Pfam" id="PF00520"/>
    </source>
</evidence>
<dbReference type="InterPro" id="IPR050927">
    <property type="entry name" value="TRPM"/>
</dbReference>
<keyword evidence="4 6" id="KW-0472">Membrane</keyword>
<organism>
    <name type="scientific">Branchiostoma floridae</name>
    <name type="common">Florida lancelet</name>
    <name type="synonym">Amphioxus</name>
    <dbReference type="NCBI Taxonomy" id="7739"/>
    <lineage>
        <taxon>Eukaryota</taxon>
        <taxon>Metazoa</taxon>
        <taxon>Chordata</taxon>
        <taxon>Cephalochordata</taxon>
        <taxon>Leptocardii</taxon>
        <taxon>Amphioxiformes</taxon>
        <taxon>Branchiostomatidae</taxon>
        <taxon>Branchiostoma</taxon>
    </lineage>
</organism>
<keyword evidence="3 6" id="KW-1133">Transmembrane helix</keyword>
<dbReference type="EMBL" id="GG666508">
    <property type="protein sequence ID" value="EEN61090.1"/>
    <property type="molecule type" value="Genomic_DNA"/>
</dbReference>
<feature type="transmembrane region" description="Helical" evidence="6">
    <location>
        <begin position="1132"/>
        <end position="1152"/>
    </location>
</feature>
<feature type="domain" description="TRPM SLOG" evidence="8">
    <location>
        <begin position="500"/>
        <end position="757"/>
    </location>
</feature>
<name>C3YF88_BRAFL</name>
<reference evidence="9" key="1">
    <citation type="journal article" date="2008" name="Nature">
        <title>The amphioxus genome and the evolution of the chordate karyotype.</title>
        <authorList>
            <consortium name="US DOE Joint Genome Institute (JGI-PGF)"/>
            <person name="Putnam N.H."/>
            <person name="Butts T."/>
            <person name="Ferrier D.E.K."/>
            <person name="Furlong R.F."/>
            <person name="Hellsten U."/>
            <person name="Kawashima T."/>
            <person name="Robinson-Rechavi M."/>
            <person name="Shoguchi E."/>
            <person name="Terry A."/>
            <person name="Yu J.-K."/>
            <person name="Benito-Gutierrez E.L."/>
            <person name="Dubchak I."/>
            <person name="Garcia-Fernandez J."/>
            <person name="Gibson-Brown J.J."/>
            <person name="Grigoriev I.V."/>
            <person name="Horton A.C."/>
            <person name="de Jong P.J."/>
            <person name="Jurka J."/>
            <person name="Kapitonov V.V."/>
            <person name="Kohara Y."/>
            <person name="Kuroki Y."/>
            <person name="Lindquist E."/>
            <person name="Lucas S."/>
            <person name="Osoegawa K."/>
            <person name="Pennacchio L.A."/>
            <person name="Salamov A.A."/>
            <person name="Satou Y."/>
            <person name="Sauka-Spengler T."/>
            <person name="Schmutz J."/>
            <person name="Shin-I T."/>
            <person name="Toyoda A."/>
            <person name="Bronner-Fraser M."/>
            <person name="Fujiyama A."/>
            <person name="Holland L.Z."/>
            <person name="Holland P.W.H."/>
            <person name="Satoh N."/>
            <person name="Rokhsar D.S."/>
        </authorList>
    </citation>
    <scope>NUCLEOTIDE SEQUENCE [LARGE SCALE GENOMIC DNA]</scope>
    <source>
        <strain evidence="9">S238N-H82</strain>
        <tissue evidence="9">Testes</tissue>
    </source>
</reference>
<evidence type="ECO:0000256" key="2">
    <source>
        <dbReference type="ARBA" id="ARBA00022692"/>
    </source>
</evidence>
<proteinExistence type="predicted"/>
<feature type="compositionally biased region" description="Basic residues" evidence="5">
    <location>
        <begin position="206"/>
        <end position="220"/>
    </location>
</feature>
<evidence type="ECO:0008006" key="10">
    <source>
        <dbReference type="Google" id="ProtNLM"/>
    </source>
</evidence>
<evidence type="ECO:0000256" key="5">
    <source>
        <dbReference type="SAM" id="MobiDB-lite"/>
    </source>
</evidence>
<evidence type="ECO:0000256" key="4">
    <source>
        <dbReference type="ARBA" id="ARBA00023136"/>
    </source>
</evidence>
<protein>
    <recommendedName>
        <fullName evidence="10">TRPM SLOG domain-containing protein</fullName>
    </recommendedName>
</protein>
<feature type="region of interest" description="Disordered" evidence="5">
    <location>
        <begin position="164"/>
        <end position="282"/>
    </location>
</feature>
<evidence type="ECO:0000259" key="8">
    <source>
        <dbReference type="Pfam" id="PF18139"/>
    </source>
</evidence>
<dbReference type="InParanoid" id="C3YF88"/>
<keyword evidence="2 6" id="KW-0812">Transmembrane</keyword>
<comment type="subcellular location">
    <subcellularLocation>
        <location evidence="1">Membrane</location>
        <topology evidence="1">Multi-pass membrane protein</topology>
    </subcellularLocation>
</comment>
<dbReference type="eggNOG" id="KOG3614">
    <property type="taxonomic scope" value="Eukaryota"/>
</dbReference>
<dbReference type="GO" id="GO:0005216">
    <property type="term" value="F:monoatomic ion channel activity"/>
    <property type="evidence" value="ECO:0007669"/>
    <property type="project" value="InterPro"/>
</dbReference>
<dbReference type="InterPro" id="IPR041491">
    <property type="entry name" value="TRPM_SLOG"/>
</dbReference>
<feature type="transmembrane region" description="Helical" evidence="6">
    <location>
        <begin position="957"/>
        <end position="976"/>
    </location>
</feature>
<feature type="transmembrane region" description="Helical" evidence="6">
    <location>
        <begin position="1197"/>
        <end position="1219"/>
    </location>
</feature>
<dbReference type="GO" id="GO:0016020">
    <property type="term" value="C:membrane"/>
    <property type="evidence" value="ECO:0007669"/>
    <property type="project" value="UniProtKB-SubCell"/>
</dbReference>
<feature type="compositionally biased region" description="Polar residues" evidence="5">
    <location>
        <begin position="247"/>
        <end position="256"/>
    </location>
</feature>
<evidence type="ECO:0000256" key="3">
    <source>
        <dbReference type="ARBA" id="ARBA00022989"/>
    </source>
</evidence>
<dbReference type="PANTHER" id="PTHR13800:SF12">
    <property type="entry name" value="TRANSIENT RECEPTOR POTENTIAL CATION CHANNEL SUBFAMILY M MEMBER-LIKE 2"/>
    <property type="match status" value="1"/>
</dbReference>
<feature type="domain" description="Ion transport" evidence="7">
    <location>
        <begin position="960"/>
        <end position="1233"/>
    </location>
</feature>
<dbReference type="Pfam" id="PF00520">
    <property type="entry name" value="Ion_trans"/>
    <property type="match status" value="1"/>
</dbReference>
<accession>C3YF88</accession>
<feature type="transmembrane region" description="Helical" evidence="6">
    <location>
        <begin position="1066"/>
        <end position="1089"/>
    </location>
</feature>
<dbReference type="PANTHER" id="PTHR13800">
    <property type="entry name" value="TRANSIENT RECEPTOR POTENTIAL CATION CHANNEL, SUBFAMILY M, MEMBER 6"/>
    <property type="match status" value="1"/>
</dbReference>